<dbReference type="Gene3D" id="3.90.320.10">
    <property type="match status" value="1"/>
</dbReference>
<name>A0A6M3KNU8_9ZZZZ</name>
<sequence length="238" mass="27152">METVIKRIDDYNGLRFYQEVDKEGKVLWTYPSTTTKLGEVYPSGYYLEKYIRDNGEHGRIEFEKAGDQGTEVHLAIESLLGGGAVPSEGMTNKVLKCVQAFIDWYTEVKPEILLTEHIVVNHDDKVAGCADLVCTINGEKYIIDYKTSSNLYPSHKLQLASYWSTFKDPDMKGALLQLGNTTKKHYTFSEVKDLPEQYKTFQHFNKTFDILKPDAKPSGIVYPDLFTLNLKQDEDKAN</sequence>
<gene>
    <name evidence="1" type="ORF">MM415A00288_0040</name>
    <name evidence="2" type="ORF">MM415B03353_0008</name>
</gene>
<evidence type="ECO:0000313" key="2">
    <source>
        <dbReference type="EMBL" id="QJA91490.1"/>
    </source>
</evidence>
<proteinExistence type="predicted"/>
<dbReference type="AlphaFoldDB" id="A0A6M3KNU8"/>
<organism evidence="1">
    <name type="scientific">viral metagenome</name>
    <dbReference type="NCBI Taxonomy" id="1070528"/>
    <lineage>
        <taxon>unclassified sequences</taxon>
        <taxon>metagenomes</taxon>
        <taxon>organismal metagenomes</taxon>
    </lineage>
</organism>
<evidence type="ECO:0000313" key="1">
    <source>
        <dbReference type="EMBL" id="QJA83420.1"/>
    </source>
</evidence>
<evidence type="ECO:0008006" key="3">
    <source>
        <dbReference type="Google" id="ProtNLM"/>
    </source>
</evidence>
<accession>A0A6M3KNU8</accession>
<reference evidence="1" key="1">
    <citation type="submission" date="2020-03" db="EMBL/GenBank/DDBJ databases">
        <title>The deep terrestrial virosphere.</title>
        <authorList>
            <person name="Holmfeldt K."/>
            <person name="Nilsson E."/>
            <person name="Simone D."/>
            <person name="Lopez-Fernandez M."/>
            <person name="Wu X."/>
            <person name="de Brujin I."/>
            <person name="Lundin D."/>
            <person name="Andersson A."/>
            <person name="Bertilsson S."/>
            <person name="Dopson M."/>
        </authorList>
    </citation>
    <scope>NUCLEOTIDE SEQUENCE</scope>
    <source>
        <strain evidence="1">MM415A00288</strain>
        <strain evidence="2">MM415B03353</strain>
    </source>
</reference>
<dbReference type="EMBL" id="MT142510">
    <property type="protein sequence ID" value="QJA83420.1"/>
    <property type="molecule type" value="Genomic_DNA"/>
</dbReference>
<dbReference type="InterPro" id="IPR011604">
    <property type="entry name" value="PDDEXK-like_dom_sf"/>
</dbReference>
<protein>
    <recommendedName>
        <fullName evidence="3">PD-(D/E)XK endonuclease-like domain-containing protein</fullName>
    </recommendedName>
</protein>
<dbReference type="EMBL" id="MT142991">
    <property type="protein sequence ID" value="QJA91490.1"/>
    <property type="molecule type" value="Genomic_DNA"/>
</dbReference>